<comment type="caution">
    <text evidence="1">The sequence shown here is derived from an EMBL/GenBank/DDBJ whole genome shotgun (WGS) entry which is preliminary data.</text>
</comment>
<dbReference type="Pfam" id="PF07105">
    <property type="entry name" value="DUF1367"/>
    <property type="match status" value="1"/>
</dbReference>
<reference evidence="1 2" key="2">
    <citation type="submission" date="2020-06" db="EMBL/GenBank/DDBJ databases">
        <title>Polyphasic characterization of a Rahnella strain isolated from tree sap.</title>
        <authorList>
            <person name="Kim I.S."/>
        </authorList>
    </citation>
    <scope>NUCLEOTIDE SEQUENCE [LARGE SCALE GENOMIC DNA]</scope>
    <source>
        <strain evidence="1 2">SAP-1</strain>
    </source>
</reference>
<gene>
    <name evidence="1" type="ORF">GW590_08345</name>
</gene>
<sequence>MAQLSMIKTGPDTLTPATPDASDFLRNKIKLGSVLVIDFKQARNPKFHRLYFALLNLGFEYWTPTGGTISPEEKSLIRGYVEHLAEFAGHGETLNSLAIGYLRKVRARRADRVTLLKSFDAFRRWSTIEAGYYTELIMPNGAIIKEPVSISFASMDDTEFSELYKSTLNVLWNFILNKTFKSPEAAENAANQLLSYAS</sequence>
<evidence type="ECO:0000313" key="1">
    <source>
        <dbReference type="EMBL" id="NMP26872.1"/>
    </source>
</evidence>
<reference evidence="1 2" key="1">
    <citation type="submission" date="2020-01" db="EMBL/GenBank/DDBJ databases">
        <authorList>
            <person name="Lee S.D."/>
        </authorList>
    </citation>
    <scope>NUCLEOTIDE SEQUENCE [LARGE SCALE GENOMIC DNA]</scope>
    <source>
        <strain evidence="1 2">SAP-1</strain>
    </source>
</reference>
<dbReference type="AlphaFoldDB" id="A0A848MIT8"/>
<keyword evidence="2" id="KW-1185">Reference proteome</keyword>
<dbReference type="Proteomes" id="UP000585363">
    <property type="component" value="Unassembled WGS sequence"/>
</dbReference>
<name>A0A848MIT8_9GAMM</name>
<dbReference type="InterPro" id="IPR009797">
    <property type="entry name" value="DUF1367"/>
</dbReference>
<dbReference type="EMBL" id="JAADJU010000004">
    <property type="protein sequence ID" value="NMP26872.1"/>
    <property type="molecule type" value="Genomic_DNA"/>
</dbReference>
<dbReference type="RefSeq" id="WP_169402579.1">
    <property type="nucleotide sequence ID" value="NZ_JAADJU010000004.1"/>
</dbReference>
<evidence type="ECO:0000313" key="2">
    <source>
        <dbReference type="Proteomes" id="UP000585363"/>
    </source>
</evidence>
<organism evidence="1 2">
    <name type="scientific">Rouxiella aceris</name>
    <dbReference type="NCBI Taxonomy" id="2703884"/>
    <lineage>
        <taxon>Bacteria</taxon>
        <taxon>Pseudomonadati</taxon>
        <taxon>Pseudomonadota</taxon>
        <taxon>Gammaproteobacteria</taxon>
        <taxon>Enterobacterales</taxon>
        <taxon>Yersiniaceae</taxon>
        <taxon>Rouxiella</taxon>
    </lineage>
</organism>
<accession>A0A848MIT8</accession>
<proteinExistence type="predicted"/>
<protein>
    <submittedName>
        <fullName evidence="1">DUF1367 family protein</fullName>
    </submittedName>
</protein>